<dbReference type="OrthoDB" id="383226at2759"/>
<reference evidence="3" key="1">
    <citation type="submission" date="2016-06" db="EMBL/GenBank/DDBJ databases">
        <title>First high quality genome sequence of Plasmodium coatneyi using continuous long reads from single molecule, real-time sequencing.</title>
        <authorList>
            <person name="Chien J.-T."/>
            <person name="Pakala S.B."/>
            <person name="Geraldo J.A."/>
            <person name="Lapp S.A."/>
            <person name="Barnwell J.W."/>
            <person name="Kissinger J.C."/>
            <person name="Galinski M.R."/>
            <person name="Humphrey J.C."/>
        </authorList>
    </citation>
    <scope>NUCLEOTIDE SEQUENCE [LARGE SCALE GENOMIC DNA]</scope>
    <source>
        <strain evidence="3">Hackeri</strain>
    </source>
</reference>
<organism evidence="2 3">
    <name type="scientific">Plasmodium coatneyi</name>
    <dbReference type="NCBI Taxonomy" id="208452"/>
    <lineage>
        <taxon>Eukaryota</taxon>
        <taxon>Sar</taxon>
        <taxon>Alveolata</taxon>
        <taxon>Apicomplexa</taxon>
        <taxon>Aconoidasida</taxon>
        <taxon>Haemosporida</taxon>
        <taxon>Plasmodiidae</taxon>
        <taxon>Plasmodium</taxon>
    </lineage>
</organism>
<name>A0A1B1DYU5_9APIC</name>
<dbReference type="Pfam" id="PF05795">
    <property type="entry name" value="Plasmodium_Vir"/>
    <property type="match status" value="2"/>
</dbReference>
<dbReference type="GeneID" id="30909062"/>
<dbReference type="InterPro" id="IPR008780">
    <property type="entry name" value="Plasmodium_Vir"/>
</dbReference>
<dbReference type="EMBL" id="CP016246">
    <property type="protein sequence ID" value="ANQ07910.1"/>
    <property type="molecule type" value="Genomic_DNA"/>
</dbReference>
<keyword evidence="3" id="KW-1185">Reference proteome</keyword>
<protein>
    <submittedName>
        <fullName evidence="2">KIR-like CYIR protein</fullName>
    </submittedName>
</protein>
<dbReference type="KEGG" id="pcot:PCOAH_00023340"/>
<dbReference type="AlphaFoldDB" id="A0A1B1DYU5"/>
<sequence>MQEVGKVSEKLPSKERYDELDKGMEFSGNTGKEECVGPDEDTLKAVLTAQGVNDLTLAKKIIGAWRHACTKKQTERNGKWCHLFYYWVGDKIKGELTGGHELHAAIETVFLQLGNPRFGGGCTNLYPQISKTLFEQAETLFDYNYNYKILTEQTGIYDQGTCIKLKDKLGSASNAYSSITDTCDTDLINSYCMNFTAISKEDEYKAPQEITCTPRALPLPEITGEKCKKDLASQKVYCELDEAQDKYEESQVTNLGDVKSALTSTIGQYNSMGTYAEGTVKAYWHAHRGGLGNLFNKDDRCNFLYYWIGDTLFQTMRRPEDFSTAMNEVYNKLKQLQGLQINDKCGVMYPNISKDIFTKMKKVYNYTHDCTIMENCRGGSRSPGAPCPSEPPEHVQETCTAYRQMEIECRGETNEPNYCDDFNSKYKKYLKEGPLKSNCNPEQPQQETPPAEGTSGATTGVVAASTEGSADSGSGVVPAVSGGVLATVGLPTIAAFLLYKYKPWSSWFGKHSSGNGGRSNRRRRRRSAGHEFDASTEDTLTEYSTLSSMIGDDSTDESSVFGGRPASRGRSNNRRGKNISYKRM</sequence>
<evidence type="ECO:0000313" key="3">
    <source>
        <dbReference type="Proteomes" id="UP000092716"/>
    </source>
</evidence>
<accession>A0A1B1DYU5</accession>
<evidence type="ECO:0000313" key="2">
    <source>
        <dbReference type="EMBL" id="ANQ07910.1"/>
    </source>
</evidence>
<feature type="region of interest" description="Disordered" evidence="1">
    <location>
        <begin position="510"/>
        <end position="584"/>
    </location>
</feature>
<gene>
    <name evidence="2" type="ORF">PCOAH_00023340</name>
</gene>
<dbReference type="VEuPathDB" id="PlasmoDB:PCOAH_00023340"/>
<dbReference type="Proteomes" id="UP000092716">
    <property type="component" value="Chromosome 8"/>
</dbReference>
<evidence type="ECO:0000256" key="1">
    <source>
        <dbReference type="SAM" id="MobiDB-lite"/>
    </source>
</evidence>
<feature type="compositionally biased region" description="Basic residues" evidence="1">
    <location>
        <begin position="571"/>
        <end position="584"/>
    </location>
</feature>
<feature type="region of interest" description="Disordered" evidence="1">
    <location>
        <begin position="433"/>
        <end position="458"/>
    </location>
</feature>
<feature type="compositionally biased region" description="Low complexity" evidence="1">
    <location>
        <begin position="441"/>
        <end position="452"/>
    </location>
</feature>
<dbReference type="RefSeq" id="XP_019914605.1">
    <property type="nucleotide sequence ID" value="XM_020059141.1"/>
</dbReference>
<proteinExistence type="predicted"/>